<accession>A0AAD8XNM3</accession>
<comment type="caution">
    <text evidence="1">The sequence shown here is derived from an EMBL/GenBank/DDBJ whole genome shotgun (WGS) entry which is preliminary data.</text>
</comment>
<name>A0AAD8XNM3_GLOAC</name>
<keyword evidence="2" id="KW-1185">Reference proteome</keyword>
<evidence type="ECO:0000313" key="2">
    <source>
        <dbReference type="Proteomes" id="UP001244207"/>
    </source>
</evidence>
<dbReference type="EMBL" id="JAHMHS010000006">
    <property type="protein sequence ID" value="KAK1730617.1"/>
    <property type="molecule type" value="Genomic_DNA"/>
</dbReference>
<gene>
    <name evidence="1" type="ORF">BDZ83DRAFT_646945</name>
</gene>
<protein>
    <submittedName>
        <fullName evidence="1">Uncharacterized protein</fullName>
    </submittedName>
</protein>
<sequence>MTARSGGDLGSKALRISASTRYLTAATAADDSTTFGSGASPSSHPVHRIHPPCPVTSHSGLFYFPFPGKAFRHPVPDLSRDRVPKSLSHGSPLKFELRFAGSARAGTRVGLRILSSLSQLCAKLHRASAPSLRRWSETFTSAHARLILSRGTISHNGYRGIIRRVQRTADEHDEVCPQQSTRPSR</sequence>
<dbReference type="AlphaFoldDB" id="A0AAD8XNM3"/>
<organism evidence="1 2">
    <name type="scientific">Glomerella acutata</name>
    <name type="common">Colletotrichum acutatum</name>
    <dbReference type="NCBI Taxonomy" id="27357"/>
    <lineage>
        <taxon>Eukaryota</taxon>
        <taxon>Fungi</taxon>
        <taxon>Dikarya</taxon>
        <taxon>Ascomycota</taxon>
        <taxon>Pezizomycotina</taxon>
        <taxon>Sordariomycetes</taxon>
        <taxon>Hypocreomycetidae</taxon>
        <taxon>Glomerellales</taxon>
        <taxon>Glomerellaceae</taxon>
        <taxon>Colletotrichum</taxon>
        <taxon>Colletotrichum acutatum species complex</taxon>
    </lineage>
</organism>
<evidence type="ECO:0000313" key="1">
    <source>
        <dbReference type="EMBL" id="KAK1730617.1"/>
    </source>
</evidence>
<dbReference type="Proteomes" id="UP001244207">
    <property type="component" value="Unassembled WGS sequence"/>
</dbReference>
<dbReference type="RefSeq" id="XP_060370672.1">
    <property type="nucleotide sequence ID" value="XM_060510030.1"/>
</dbReference>
<reference evidence="1" key="1">
    <citation type="submission" date="2021-12" db="EMBL/GenBank/DDBJ databases">
        <title>Comparative genomics, transcriptomics and evolutionary studies reveal genomic signatures of adaptation to plant cell wall in hemibiotrophic fungi.</title>
        <authorList>
            <consortium name="DOE Joint Genome Institute"/>
            <person name="Baroncelli R."/>
            <person name="Diaz J.F."/>
            <person name="Benocci T."/>
            <person name="Peng M."/>
            <person name="Battaglia E."/>
            <person name="Haridas S."/>
            <person name="Andreopoulos W."/>
            <person name="Labutti K."/>
            <person name="Pangilinan J."/>
            <person name="Floch G.L."/>
            <person name="Makela M.R."/>
            <person name="Henrissat B."/>
            <person name="Grigoriev I.V."/>
            <person name="Crouch J.A."/>
            <person name="De Vries R.P."/>
            <person name="Sukno S.A."/>
            <person name="Thon M.R."/>
        </authorList>
    </citation>
    <scope>NUCLEOTIDE SEQUENCE</scope>
    <source>
        <strain evidence="1">CBS 112980</strain>
    </source>
</reference>
<dbReference type="GeneID" id="85393929"/>
<proteinExistence type="predicted"/>